<dbReference type="Proteomes" id="UP000095767">
    <property type="component" value="Unassembled WGS sequence"/>
</dbReference>
<evidence type="ECO:0000313" key="4">
    <source>
        <dbReference type="Proteomes" id="UP000095767"/>
    </source>
</evidence>
<feature type="region of interest" description="Disordered" evidence="1">
    <location>
        <begin position="79"/>
        <end position="102"/>
    </location>
</feature>
<keyword evidence="2" id="KW-0732">Signal</keyword>
<evidence type="ECO:0000256" key="2">
    <source>
        <dbReference type="SAM" id="SignalP"/>
    </source>
</evidence>
<reference evidence="3 4" key="1">
    <citation type="submission" date="2016-09" db="EMBL/GenBank/DDBJ databases">
        <title>The draft genome of Dichanthelium oligosanthes: A C3 panicoid grass species.</title>
        <authorList>
            <person name="Studer A.J."/>
            <person name="Schnable J.C."/>
            <person name="Brutnell T.P."/>
        </authorList>
    </citation>
    <scope>NUCLEOTIDE SEQUENCE [LARGE SCALE GENOMIC DNA]</scope>
    <source>
        <strain evidence="4">cv. Kellogg 1175</strain>
        <tissue evidence="3">Leaf</tissue>
    </source>
</reference>
<evidence type="ECO:0000256" key="1">
    <source>
        <dbReference type="SAM" id="MobiDB-lite"/>
    </source>
</evidence>
<feature type="compositionally biased region" description="Basic and acidic residues" evidence="1">
    <location>
        <begin position="80"/>
        <end position="91"/>
    </location>
</feature>
<name>A0A1E5URD8_9POAL</name>
<organism evidence="3 4">
    <name type="scientific">Dichanthelium oligosanthes</name>
    <dbReference type="NCBI Taxonomy" id="888268"/>
    <lineage>
        <taxon>Eukaryota</taxon>
        <taxon>Viridiplantae</taxon>
        <taxon>Streptophyta</taxon>
        <taxon>Embryophyta</taxon>
        <taxon>Tracheophyta</taxon>
        <taxon>Spermatophyta</taxon>
        <taxon>Magnoliopsida</taxon>
        <taxon>Liliopsida</taxon>
        <taxon>Poales</taxon>
        <taxon>Poaceae</taxon>
        <taxon>PACMAD clade</taxon>
        <taxon>Panicoideae</taxon>
        <taxon>Panicodae</taxon>
        <taxon>Paniceae</taxon>
        <taxon>Dichantheliinae</taxon>
        <taxon>Dichanthelium</taxon>
    </lineage>
</organism>
<feature type="chain" id="PRO_5009187263" description="Knottin scorpion toxin-like domain-containing protein" evidence="2">
    <location>
        <begin position="17"/>
        <end position="102"/>
    </location>
</feature>
<gene>
    <name evidence="3" type="ORF">BAE44_0023518</name>
</gene>
<evidence type="ECO:0000313" key="3">
    <source>
        <dbReference type="EMBL" id="OEL15462.1"/>
    </source>
</evidence>
<dbReference type="EMBL" id="LWDX02066795">
    <property type="protein sequence ID" value="OEL15462.1"/>
    <property type="molecule type" value="Genomic_DNA"/>
</dbReference>
<accession>A0A1E5URD8</accession>
<dbReference type="AlphaFoldDB" id="A0A1E5URD8"/>
<proteinExistence type="predicted"/>
<feature type="signal peptide" evidence="2">
    <location>
        <begin position="1"/>
        <end position="16"/>
    </location>
</feature>
<keyword evidence="4" id="KW-1185">Reference proteome</keyword>
<protein>
    <recommendedName>
        <fullName evidence="5">Knottin scorpion toxin-like domain-containing protein</fullName>
    </recommendedName>
</protein>
<feature type="non-terminal residue" evidence="3">
    <location>
        <position position="1"/>
    </location>
</feature>
<evidence type="ECO:0008006" key="5">
    <source>
        <dbReference type="Google" id="ProtNLM"/>
    </source>
</evidence>
<dbReference type="OrthoDB" id="664060at2759"/>
<sequence>LLPALVFISYDAGVEAWCLEYPAPDINACRGSRGLQTCRDECVAVGHGFRGGECKKNPNGSFGDCLCLKCADEPPAPRGRILDRDVQREHPGMAGRSTMHSP</sequence>
<comment type="caution">
    <text evidence="3">The sequence shown here is derived from an EMBL/GenBank/DDBJ whole genome shotgun (WGS) entry which is preliminary data.</text>
</comment>